<dbReference type="EMBL" id="RCHU02000015">
    <property type="protein sequence ID" value="KAL3570243.1"/>
    <property type="molecule type" value="Genomic_DNA"/>
</dbReference>
<keyword evidence="2" id="KW-1185">Reference proteome</keyword>
<comment type="caution">
    <text evidence="1">The sequence shown here is derived from an EMBL/GenBank/DDBJ whole genome shotgun (WGS) entry which is preliminary data.</text>
</comment>
<proteinExistence type="predicted"/>
<evidence type="ECO:0000313" key="1">
    <source>
        <dbReference type="EMBL" id="KAL3570243.1"/>
    </source>
</evidence>
<reference evidence="1 2" key="1">
    <citation type="journal article" date="2024" name="Plant Biotechnol. J.">
        <title>Genome and CRISPR/Cas9 system of a widespread forest tree (Populus alba) in the world.</title>
        <authorList>
            <person name="Liu Y.J."/>
            <person name="Jiang P.F."/>
            <person name="Han X.M."/>
            <person name="Li X.Y."/>
            <person name="Wang H.M."/>
            <person name="Wang Y.J."/>
            <person name="Wang X.X."/>
            <person name="Zeng Q.Y."/>
        </authorList>
    </citation>
    <scope>NUCLEOTIDE SEQUENCE [LARGE SCALE GENOMIC DNA]</scope>
    <source>
        <strain evidence="2">cv. PAL-ZL1</strain>
    </source>
</reference>
<protein>
    <submittedName>
        <fullName evidence="1">Uncharacterized protein</fullName>
    </submittedName>
</protein>
<accession>A0ACC4AWT6</accession>
<gene>
    <name evidence="1" type="ORF">D5086_027492</name>
</gene>
<sequence>MSVLKRVVVFGVVITMVMVMRVASHDYGDALTKSILFFEGQRSGKLPPTQRMTWRKDSGLRDGFQIGVSLVLCIYINASSLINHFTFMSVTIAIAIALFWATVVQKKANICFKNRHLQYANYPPVVSGQLVGASPFGRPLTSLGLTTAQPVDLVGGYYDAGDNVKFNFPMAFSTTMLAWSVLDFGDFMGPDLPHALEAIKWATDYFLKATSIPGFVFVQVGDPYGDHNCWERPEDMDTPRVPYAASKQFPGSEVSAEIAAALAASSMVFRSSNPAYSARLLKRAAMVFDFANNYQGSYNESIGRGACPFYCDFNGYHDELIWGAAWLSKATQEPKYWDYVVKNMATLGGSIFEFGWDSKHSGINILVSPKVMSSSGSSFITNADCFVCSLLPESPTKSVTYSPGGLMFKPGGSNLQHATALSFLLIVYSRYLQAANRSVHCGSVVATPSRLVEVAKTQVDYILGSNPSGLSYMVGYGLKFPQRIHHRGSSLPSISTFHGHIGCHDGNSYLATKMPNQNVLVGAVVGGPNNNDHFLIVVSILVNQNQLHT</sequence>
<dbReference type="Proteomes" id="UP000309997">
    <property type="component" value="Unassembled WGS sequence"/>
</dbReference>
<name>A0ACC4AWT6_POPAL</name>
<organism evidence="1 2">
    <name type="scientific">Populus alba</name>
    <name type="common">White poplar</name>
    <dbReference type="NCBI Taxonomy" id="43335"/>
    <lineage>
        <taxon>Eukaryota</taxon>
        <taxon>Viridiplantae</taxon>
        <taxon>Streptophyta</taxon>
        <taxon>Embryophyta</taxon>
        <taxon>Tracheophyta</taxon>
        <taxon>Spermatophyta</taxon>
        <taxon>Magnoliopsida</taxon>
        <taxon>eudicotyledons</taxon>
        <taxon>Gunneridae</taxon>
        <taxon>Pentapetalae</taxon>
        <taxon>rosids</taxon>
        <taxon>fabids</taxon>
        <taxon>Malpighiales</taxon>
        <taxon>Salicaceae</taxon>
        <taxon>Saliceae</taxon>
        <taxon>Populus</taxon>
    </lineage>
</organism>
<evidence type="ECO:0000313" key="2">
    <source>
        <dbReference type="Proteomes" id="UP000309997"/>
    </source>
</evidence>